<keyword evidence="1" id="KW-0862">Zinc</keyword>
<protein>
    <recommendedName>
        <fullName evidence="2">SWIM-type domain-containing protein</fullName>
    </recommendedName>
</protein>
<gene>
    <name evidence="3" type="ORF">BpHYR1_022192</name>
</gene>
<feature type="domain" description="SWIM-type" evidence="2">
    <location>
        <begin position="1"/>
        <end position="31"/>
    </location>
</feature>
<keyword evidence="1" id="KW-0479">Metal-binding</keyword>
<sequence length="66" mass="7708">MAPLRSSSCSCKDYLKDYICQHIIVVLLANKKIQVPEKYLDSGFVFFYIMEEHVVTSEDFESQKEL</sequence>
<name>A0A3M7RK23_BRAPC</name>
<evidence type="ECO:0000313" key="4">
    <source>
        <dbReference type="Proteomes" id="UP000276133"/>
    </source>
</evidence>
<evidence type="ECO:0000259" key="2">
    <source>
        <dbReference type="PROSITE" id="PS50966"/>
    </source>
</evidence>
<dbReference type="EMBL" id="REGN01003199">
    <property type="protein sequence ID" value="RNA23902.1"/>
    <property type="molecule type" value="Genomic_DNA"/>
</dbReference>
<dbReference type="InterPro" id="IPR007527">
    <property type="entry name" value="Znf_SWIM"/>
</dbReference>
<dbReference type="Pfam" id="PF04434">
    <property type="entry name" value="SWIM"/>
    <property type="match status" value="1"/>
</dbReference>
<dbReference type="Proteomes" id="UP000276133">
    <property type="component" value="Unassembled WGS sequence"/>
</dbReference>
<dbReference type="PROSITE" id="PS50966">
    <property type="entry name" value="ZF_SWIM"/>
    <property type="match status" value="1"/>
</dbReference>
<accession>A0A3M7RK23</accession>
<reference evidence="3 4" key="1">
    <citation type="journal article" date="2018" name="Sci. Rep.">
        <title>Genomic signatures of local adaptation to the degree of environmental predictability in rotifers.</title>
        <authorList>
            <person name="Franch-Gras L."/>
            <person name="Hahn C."/>
            <person name="Garcia-Roger E.M."/>
            <person name="Carmona M.J."/>
            <person name="Serra M."/>
            <person name="Gomez A."/>
        </authorList>
    </citation>
    <scope>NUCLEOTIDE SEQUENCE [LARGE SCALE GENOMIC DNA]</scope>
    <source>
        <strain evidence="3">HYR1</strain>
    </source>
</reference>
<dbReference type="AlphaFoldDB" id="A0A3M7RK23"/>
<evidence type="ECO:0000313" key="3">
    <source>
        <dbReference type="EMBL" id="RNA23902.1"/>
    </source>
</evidence>
<proteinExistence type="predicted"/>
<organism evidence="3 4">
    <name type="scientific">Brachionus plicatilis</name>
    <name type="common">Marine rotifer</name>
    <name type="synonym">Brachionus muelleri</name>
    <dbReference type="NCBI Taxonomy" id="10195"/>
    <lineage>
        <taxon>Eukaryota</taxon>
        <taxon>Metazoa</taxon>
        <taxon>Spiralia</taxon>
        <taxon>Gnathifera</taxon>
        <taxon>Rotifera</taxon>
        <taxon>Eurotatoria</taxon>
        <taxon>Monogononta</taxon>
        <taxon>Pseudotrocha</taxon>
        <taxon>Ploima</taxon>
        <taxon>Brachionidae</taxon>
        <taxon>Brachionus</taxon>
    </lineage>
</organism>
<evidence type="ECO:0000256" key="1">
    <source>
        <dbReference type="PROSITE-ProRule" id="PRU00325"/>
    </source>
</evidence>
<keyword evidence="4" id="KW-1185">Reference proteome</keyword>
<dbReference type="GO" id="GO:0008270">
    <property type="term" value="F:zinc ion binding"/>
    <property type="evidence" value="ECO:0007669"/>
    <property type="project" value="UniProtKB-KW"/>
</dbReference>
<comment type="caution">
    <text evidence="3">The sequence shown here is derived from an EMBL/GenBank/DDBJ whole genome shotgun (WGS) entry which is preliminary data.</text>
</comment>
<keyword evidence="1" id="KW-0863">Zinc-finger</keyword>